<dbReference type="InterPro" id="IPR021335">
    <property type="entry name" value="DUF2948"/>
</dbReference>
<sequence>MAKKPLKLVARTTEDVEVVSALLQDATVKVGDMTYRPGERRFACVVNRYRWEGRDGRRRRRGERVRAGVHADFVQAARVQNLSLDQHETVLDLLAIRAEVREGGPETLTFVFAGGAAIELTVDGFELVLEDISQPWRARRRPEHALD</sequence>
<dbReference type="AlphaFoldDB" id="A0A4R2PMI5"/>
<evidence type="ECO:0000313" key="2">
    <source>
        <dbReference type="Proteomes" id="UP000295399"/>
    </source>
</evidence>
<dbReference type="EMBL" id="SLXO01000004">
    <property type="protein sequence ID" value="TCP35255.1"/>
    <property type="molecule type" value="Genomic_DNA"/>
</dbReference>
<dbReference type="OrthoDB" id="9806367at2"/>
<keyword evidence="2" id="KW-1185">Reference proteome</keyword>
<dbReference type="RefSeq" id="WP_132708159.1">
    <property type="nucleotide sequence ID" value="NZ_JACIGF010000004.1"/>
</dbReference>
<evidence type="ECO:0000313" key="1">
    <source>
        <dbReference type="EMBL" id="TCP35255.1"/>
    </source>
</evidence>
<name>A0A4R2PMI5_RHOSA</name>
<reference evidence="1 2" key="1">
    <citation type="submission" date="2019-03" db="EMBL/GenBank/DDBJ databases">
        <title>Genomic Encyclopedia of Type Strains, Phase IV (KMG-IV): sequencing the most valuable type-strain genomes for metagenomic binning, comparative biology and taxonomic classification.</title>
        <authorList>
            <person name="Goeker M."/>
        </authorList>
    </citation>
    <scope>NUCLEOTIDE SEQUENCE [LARGE SCALE GENOMIC DNA]</scope>
    <source>
        <strain evidence="1 2">DSM 2132</strain>
    </source>
</reference>
<dbReference type="Pfam" id="PF11164">
    <property type="entry name" value="DUF2948"/>
    <property type="match status" value="1"/>
</dbReference>
<dbReference type="InParanoid" id="A0A4R2PMI5"/>
<comment type="caution">
    <text evidence="1">The sequence shown here is derived from an EMBL/GenBank/DDBJ whole genome shotgun (WGS) entry which is preliminary data.</text>
</comment>
<accession>A0A4R2PMI5</accession>
<gene>
    <name evidence="1" type="ORF">EV659_104105</name>
</gene>
<proteinExistence type="predicted"/>
<organism evidence="1 2">
    <name type="scientific">Rhodothalassium salexigens DSM 2132</name>
    <dbReference type="NCBI Taxonomy" id="1188247"/>
    <lineage>
        <taxon>Bacteria</taxon>
        <taxon>Pseudomonadati</taxon>
        <taxon>Pseudomonadota</taxon>
        <taxon>Alphaproteobacteria</taxon>
        <taxon>Rhodothalassiales</taxon>
        <taxon>Rhodothalassiaceae</taxon>
        <taxon>Rhodothalassium</taxon>
    </lineage>
</organism>
<protein>
    <submittedName>
        <fullName evidence="1">DUF2948 family protein</fullName>
    </submittedName>
</protein>
<dbReference type="Proteomes" id="UP000295399">
    <property type="component" value="Unassembled WGS sequence"/>
</dbReference>